<feature type="signal peptide" evidence="1">
    <location>
        <begin position="1"/>
        <end position="31"/>
    </location>
</feature>
<sequence>MMAVSSQWPMSLSVTLLTSAGLLSLSSVIEAAPRFHDDRPNLSTSAIIQTLGNVFRLPEILGGRINADSDVRFGLASAPEDPLVDVVERFEPSGSRGARLFNDEEYGDIAGPSPTRFAEDYGDGFKRIRHHPRDSLERRDFLGFSDHQGRSDDVPSVPPRMKQINRKTQKLKGVDDGPIDKTDFIGLTRHTFSPGKN</sequence>
<accession>A0A7M7KJD0</accession>
<dbReference type="EnsemblMetazoa" id="XM_022811994">
    <property type="protein sequence ID" value="XP_022667729"/>
    <property type="gene ID" value="LOC111253085"/>
</dbReference>
<dbReference type="InParanoid" id="A0A7M7KJD0"/>
<protein>
    <submittedName>
        <fullName evidence="2">Uncharacterized protein</fullName>
    </submittedName>
</protein>
<dbReference type="RefSeq" id="XP_022667756.1">
    <property type="nucleotide sequence ID" value="XM_022812021.1"/>
</dbReference>
<dbReference type="KEGG" id="vde:111253085"/>
<dbReference type="RefSeq" id="XP_022667729.1">
    <property type="nucleotide sequence ID" value="XM_022811994.1"/>
</dbReference>
<organism evidence="2 3">
    <name type="scientific">Varroa destructor</name>
    <name type="common">Honeybee mite</name>
    <dbReference type="NCBI Taxonomy" id="109461"/>
    <lineage>
        <taxon>Eukaryota</taxon>
        <taxon>Metazoa</taxon>
        <taxon>Ecdysozoa</taxon>
        <taxon>Arthropoda</taxon>
        <taxon>Chelicerata</taxon>
        <taxon>Arachnida</taxon>
        <taxon>Acari</taxon>
        <taxon>Parasitiformes</taxon>
        <taxon>Mesostigmata</taxon>
        <taxon>Gamasina</taxon>
        <taxon>Dermanyssoidea</taxon>
        <taxon>Varroidae</taxon>
        <taxon>Varroa</taxon>
    </lineage>
</organism>
<dbReference type="RefSeq" id="XP_022667742.1">
    <property type="nucleotide sequence ID" value="XM_022812007.1"/>
</dbReference>
<reference evidence="2" key="1">
    <citation type="submission" date="2021-01" db="UniProtKB">
        <authorList>
            <consortium name="EnsemblMetazoa"/>
        </authorList>
    </citation>
    <scope>IDENTIFICATION</scope>
</reference>
<name>A0A7M7KJD0_VARDE</name>
<dbReference type="GeneID" id="111253085"/>
<evidence type="ECO:0000313" key="2">
    <source>
        <dbReference type="EnsemblMetazoa" id="XP_022667742"/>
    </source>
</evidence>
<dbReference type="EnsemblMetazoa" id="XM_022812021">
    <property type="protein sequence ID" value="XP_022667756"/>
    <property type="gene ID" value="LOC111253085"/>
</dbReference>
<dbReference type="AlphaFoldDB" id="A0A7M7KJD0"/>
<evidence type="ECO:0000313" key="3">
    <source>
        <dbReference type="Proteomes" id="UP000594260"/>
    </source>
</evidence>
<keyword evidence="3" id="KW-1185">Reference proteome</keyword>
<evidence type="ECO:0000256" key="1">
    <source>
        <dbReference type="SAM" id="SignalP"/>
    </source>
</evidence>
<feature type="chain" id="PRO_5036207287" evidence="1">
    <location>
        <begin position="32"/>
        <end position="197"/>
    </location>
</feature>
<keyword evidence="1" id="KW-0732">Signal</keyword>
<dbReference type="EnsemblMetazoa" id="XM_022812007">
    <property type="protein sequence ID" value="XP_022667742"/>
    <property type="gene ID" value="LOC111253085"/>
</dbReference>
<dbReference type="Proteomes" id="UP000594260">
    <property type="component" value="Unplaced"/>
</dbReference>
<proteinExistence type="predicted"/>